<sequence>MNENEKISEEVTSENNSNEHHTVVSNEKKYVCNICQEAFTLESSMITHRNTIHKLQKDYACDKCEEKFEFRSHLSRHQISLHRGCKDFSCDQCAKKFVKKSSLTTHQKLVHKDKDGIDFSCHKCERKFENKSTLLKHKKIFHEVFKDYLCEKCAKRFGNKHSLLLHIKTVHDKCEKKFGQKSQLLFHQRIIHDAQKNHACDKYEKKFVRKSYLLPHMSEVHESRKDFACDKCERKYGSKSGVFKHQEIVHEGHKDYGCDRCEKKFGYKSALISHQKTVHEGRKDYLCEKCEKMFGDSSALIRHQKTVHEGRKDYSCDIKKCPDALGVPSNSEFIIREEQQQQQQQQQHMRINHGRVRESQYIERTRRTATQRLAESSRCAAESFGLHFALQKPRDREREPCAAQLCISISLSLHALFRQQQQQPTHILYPLSAASSAIYIECRCRAFFLRRKIDSGTLLIEDKDSKTDDYPAKDNLPQNRNNSGMVLIEDVESESDSQPSSDDLLQRQPLTIEELDSDGNIATNDPSENQPTIEENSSSDVDRDVSLAWLRQELINWNNSRLNNLLVNNESEIENDSETELHQLRGPVETERHFYECTLRSITNKIREAVVVAVTHDPDRARTAAFKDECERALAVYENARQQPLVRSTESSTRRAPRSFSSASSYDRLVFRTMAQENQDCLNELKRMRENVNWEMEDERREFYRQVYPIICNWQGQLPNLRDIFRTDEIEWLLAESVKTYGMNPEPFVDFVINTGYKDEDGKHLLRRTTPIHRSARRWFPGRDIVVRKLFRIYDKFDVNYVDEDGYTHFHIACKCGCVDAVKKFLDLGQGPNLLEEKTGESPLHLALANHRKDVAKLLLRNGANLILANKNGSTPLHLISKIDDDEGLMEMFFEICRNSQQTVQVDARDNEGNTPLNLLLMYKMQLASSVLRVVEHLKDKGYELDRSDFLTIATSFSEYGLFEKWVDLDESWYDDVRFTEKAKSIMIIKPDWSLYDLTRLRPVETKKLLAKKEYIKFACSKKLNKLLTRHRRPCALHLCEKISRGFFQRWALDAFLELTNYQLPILCCEMIIKHLKNEDLCHICRSHEDSEKQSEMECENEKPAKGRKAQKKL</sequence>
<evidence type="ECO:0000256" key="4">
    <source>
        <dbReference type="ARBA" id="ARBA00022833"/>
    </source>
</evidence>
<keyword evidence="3 8" id="KW-0863">Zinc-finger</keyword>
<evidence type="ECO:0000259" key="11">
    <source>
        <dbReference type="PROSITE" id="PS50157"/>
    </source>
</evidence>
<keyword evidence="5" id="KW-0539">Nucleus</keyword>
<protein>
    <recommendedName>
        <fullName evidence="11">C2H2-type domain-containing protein</fullName>
    </recommendedName>
</protein>
<dbReference type="InterPro" id="IPR050527">
    <property type="entry name" value="Snail/Krueppel_Znf"/>
</dbReference>
<accession>A0A6H5J337</accession>
<dbReference type="Pfam" id="PF00096">
    <property type="entry name" value="zf-C2H2"/>
    <property type="match status" value="4"/>
</dbReference>
<reference evidence="12 13" key="1">
    <citation type="submission" date="2020-02" db="EMBL/GenBank/DDBJ databases">
        <authorList>
            <person name="Ferguson B K."/>
        </authorList>
    </citation>
    <scope>NUCLEOTIDE SEQUENCE [LARGE SCALE GENOMIC DNA]</scope>
</reference>
<evidence type="ECO:0000313" key="12">
    <source>
        <dbReference type="EMBL" id="CAB0044842.1"/>
    </source>
</evidence>
<dbReference type="PANTHER" id="PTHR24388">
    <property type="entry name" value="ZINC FINGER PROTEIN"/>
    <property type="match status" value="1"/>
</dbReference>
<dbReference type="PROSITE" id="PS50157">
    <property type="entry name" value="ZINC_FINGER_C2H2_2"/>
    <property type="match status" value="8"/>
</dbReference>
<feature type="domain" description="C2H2-type" evidence="11">
    <location>
        <begin position="148"/>
        <end position="176"/>
    </location>
</feature>
<feature type="region of interest" description="Disordered" evidence="10">
    <location>
        <begin position="463"/>
        <end position="483"/>
    </location>
</feature>
<feature type="domain" description="C2H2-type" evidence="11">
    <location>
        <begin position="285"/>
        <end position="313"/>
    </location>
</feature>
<evidence type="ECO:0000256" key="5">
    <source>
        <dbReference type="ARBA" id="ARBA00023242"/>
    </source>
</evidence>
<dbReference type="PROSITE" id="PS50088">
    <property type="entry name" value="ANK_REPEAT"/>
    <property type="match status" value="1"/>
</dbReference>
<feature type="compositionally biased region" description="Polar residues" evidence="10">
    <location>
        <begin position="520"/>
        <end position="539"/>
    </location>
</feature>
<keyword evidence="9" id="KW-0175">Coiled coil</keyword>
<dbReference type="OrthoDB" id="496981at2759"/>
<evidence type="ECO:0000256" key="9">
    <source>
        <dbReference type="SAM" id="Coils"/>
    </source>
</evidence>
<dbReference type="GO" id="GO:0008270">
    <property type="term" value="F:zinc ion binding"/>
    <property type="evidence" value="ECO:0007669"/>
    <property type="project" value="UniProtKB-KW"/>
</dbReference>
<feature type="region of interest" description="Disordered" evidence="10">
    <location>
        <begin position="1090"/>
        <end position="1114"/>
    </location>
</feature>
<keyword evidence="1" id="KW-0479">Metal-binding</keyword>
<dbReference type="AlphaFoldDB" id="A0A6H5J337"/>
<dbReference type="Pfam" id="PF12796">
    <property type="entry name" value="Ank_2"/>
    <property type="match status" value="1"/>
</dbReference>
<dbReference type="SUPFAM" id="SSF57667">
    <property type="entry name" value="beta-beta-alpha zinc fingers"/>
    <property type="match status" value="5"/>
</dbReference>
<keyword evidence="13" id="KW-1185">Reference proteome</keyword>
<dbReference type="SMART" id="SM00355">
    <property type="entry name" value="ZnF_C2H2"/>
    <property type="match status" value="10"/>
</dbReference>
<dbReference type="InterPro" id="IPR002110">
    <property type="entry name" value="Ankyrin_rpt"/>
</dbReference>
<proteinExistence type="inferred from homology"/>
<feature type="compositionally biased region" description="Basic and acidic residues" evidence="10">
    <location>
        <begin position="1090"/>
        <end position="1105"/>
    </location>
</feature>
<feature type="coiled-coil region" evidence="9">
    <location>
        <begin position="671"/>
        <end position="702"/>
    </location>
</feature>
<evidence type="ECO:0000256" key="6">
    <source>
        <dbReference type="ARBA" id="ARBA00037948"/>
    </source>
</evidence>
<dbReference type="GO" id="GO:0000978">
    <property type="term" value="F:RNA polymerase II cis-regulatory region sequence-specific DNA binding"/>
    <property type="evidence" value="ECO:0007669"/>
    <property type="project" value="TreeGrafter"/>
</dbReference>
<dbReference type="SMART" id="SM00248">
    <property type="entry name" value="ANK"/>
    <property type="match status" value="5"/>
</dbReference>
<dbReference type="PROSITE" id="PS00028">
    <property type="entry name" value="ZINC_FINGER_C2H2_1"/>
    <property type="match status" value="8"/>
</dbReference>
<name>A0A6H5J337_9HYME</name>
<evidence type="ECO:0000256" key="2">
    <source>
        <dbReference type="ARBA" id="ARBA00022737"/>
    </source>
</evidence>
<feature type="region of interest" description="Disordered" evidence="10">
    <location>
        <begin position="514"/>
        <end position="541"/>
    </location>
</feature>
<keyword evidence="7" id="KW-0040">ANK repeat</keyword>
<feature type="domain" description="C2H2-type" evidence="11">
    <location>
        <begin position="227"/>
        <end position="255"/>
    </location>
</feature>
<dbReference type="GO" id="GO:0005634">
    <property type="term" value="C:nucleus"/>
    <property type="evidence" value="ECO:0007669"/>
    <property type="project" value="UniProtKB-SubCell"/>
</dbReference>
<evidence type="ECO:0000256" key="1">
    <source>
        <dbReference type="ARBA" id="ARBA00022723"/>
    </source>
</evidence>
<dbReference type="PANTHER" id="PTHR24388:SF69">
    <property type="entry name" value="ZINC FINGER PROTEIN PLAG1"/>
    <property type="match status" value="1"/>
</dbReference>
<feature type="domain" description="C2H2-type" evidence="11">
    <location>
        <begin position="30"/>
        <end position="58"/>
    </location>
</feature>
<comment type="similarity">
    <text evidence="6">Belongs to the snail C2H2-type zinc-finger protein family.</text>
</comment>
<dbReference type="Proteomes" id="UP000479190">
    <property type="component" value="Unassembled WGS sequence"/>
</dbReference>
<dbReference type="Gene3D" id="1.25.40.20">
    <property type="entry name" value="Ankyrin repeat-containing domain"/>
    <property type="match status" value="1"/>
</dbReference>
<dbReference type="InterPro" id="IPR013087">
    <property type="entry name" value="Znf_C2H2_type"/>
</dbReference>
<evidence type="ECO:0000256" key="3">
    <source>
        <dbReference type="ARBA" id="ARBA00022771"/>
    </source>
</evidence>
<keyword evidence="2" id="KW-0677">Repeat</keyword>
<feature type="domain" description="C2H2-type" evidence="11">
    <location>
        <begin position="119"/>
        <end position="147"/>
    </location>
</feature>
<feature type="repeat" description="ANK" evidence="7">
    <location>
        <begin position="839"/>
        <end position="871"/>
    </location>
</feature>
<dbReference type="EMBL" id="CADCXV010001494">
    <property type="protein sequence ID" value="CAB0044842.1"/>
    <property type="molecule type" value="Genomic_DNA"/>
</dbReference>
<feature type="domain" description="C2H2-type" evidence="11">
    <location>
        <begin position="88"/>
        <end position="116"/>
    </location>
</feature>
<gene>
    <name evidence="12" type="ORF">TBRA_LOCUS16421</name>
</gene>
<evidence type="ECO:0000256" key="10">
    <source>
        <dbReference type="SAM" id="MobiDB-lite"/>
    </source>
</evidence>
<organism evidence="12 13">
    <name type="scientific">Trichogramma brassicae</name>
    <dbReference type="NCBI Taxonomy" id="86971"/>
    <lineage>
        <taxon>Eukaryota</taxon>
        <taxon>Metazoa</taxon>
        <taxon>Ecdysozoa</taxon>
        <taxon>Arthropoda</taxon>
        <taxon>Hexapoda</taxon>
        <taxon>Insecta</taxon>
        <taxon>Pterygota</taxon>
        <taxon>Neoptera</taxon>
        <taxon>Endopterygota</taxon>
        <taxon>Hymenoptera</taxon>
        <taxon>Apocrita</taxon>
        <taxon>Proctotrupomorpha</taxon>
        <taxon>Chalcidoidea</taxon>
        <taxon>Trichogrammatidae</taxon>
        <taxon>Trichogramma</taxon>
    </lineage>
</organism>
<feature type="domain" description="C2H2-type" evidence="11">
    <location>
        <begin position="59"/>
        <end position="87"/>
    </location>
</feature>
<dbReference type="SUPFAM" id="SSF48403">
    <property type="entry name" value="Ankyrin repeat"/>
    <property type="match status" value="1"/>
</dbReference>
<feature type="compositionally biased region" description="Basic and acidic residues" evidence="10">
    <location>
        <begin position="463"/>
        <end position="472"/>
    </location>
</feature>
<dbReference type="InterPro" id="IPR036236">
    <property type="entry name" value="Znf_C2H2_sf"/>
</dbReference>
<keyword evidence="4" id="KW-0862">Zinc</keyword>
<dbReference type="InterPro" id="IPR036770">
    <property type="entry name" value="Ankyrin_rpt-contain_sf"/>
</dbReference>
<dbReference type="Gene3D" id="3.30.160.60">
    <property type="entry name" value="Classic Zinc Finger"/>
    <property type="match status" value="6"/>
</dbReference>
<evidence type="ECO:0000256" key="8">
    <source>
        <dbReference type="PROSITE-ProRule" id="PRU00042"/>
    </source>
</evidence>
<dbReference type="PROSITE" id="PS50297">
    <property type="entry name" value="ANK_REP_REGION"/>
    <property type="match status" value="1"/>
</dbReference>
<feature type="domain" description="C2H2-type" evidence="11">
    <location>
        <begin position="256"/>
        <end position="284"/>
    </location>
</feature>
<dbReference type="GO" id="GO:0000981">
    <property type="term" value="F:DNA-binding transcription factor activity, RNA polymerase II-specific"/>
    <property type="evidence" value="ECO:0007669"/>
    <property type="project" value="TreeGrafter"/>
</dbReference>
<feature type="region of interest" description="Disordered" evidence="10">
    <location>
        <begin position="1"/>
        <end position="21"/>
    </location>
</feature>
<evidence type="ECO:0000256" key="7">
    <source>
        <dbReference type="PROSITE-ProRule" id="PRU00023"/>
    </source>
</evidence>
<evidence type="ECO:0000313" key="13">
    <source>
        <dbReference type="Proteomes" id="UP000479190"/>
    </source>
</evidence>